<evidence type="ECO:0000313" key="1">
    <source>
        <dbReference type="EMBL" id="MDT0677333.1"/>
    </source>
</evidence>
<accession>A0ABU3D740</accession>
<keyword evidence="2" id="KW-1185">Reference proteome</keyword>
<dbReference type="EMBL" id="JAVRHK010000008">
    <property type="protein sequence ID" value="MDT0677333.1"/>
    <property type="molecule type" value="Genomic_DNA"/>
</dbReference>
<evidence type="ECO:0008006" key="3">
    <source>
        <dbReference type="Google" id="ProtNLM"/>
    </source>
</evidence>
<organism evidence="1 2">
    <name type="scientific">Autumnicola musiva</name>
    <dbReference type="NCBI Taxonomy" id="3075589"/>
    <lineage>
        <taxon>Bacteria</taxon>
        <taxon>Pseudomonadati</taxon>
        <taxon>Bacteroidota</taxon>
        <taxon>Flavobacteriia</taxon>
        <taxon>Flavobacteriales</taxon>
        <taxon>Flavobacteriaceae</taxon>
        <taxon>Autumnicola</taxon>
    </lineage>
</organism>
<dbReference type="Proteomes" id="UP001262582">
    <property type="component" value="Unassembled WGS sequence"/>
</dbReference>
<evidence type="ECO:0000313" key="2">
    <source>
        <dbReference type="Proteomes" id="UP001262582"/>
    </source>
</evidence>
<comment type="caution">
    <text evidence="1">The sequence shown here is derived from an EMBL/GenBank/DDBJ whole genome shotgun (WGS) entry which is preliminary data.</text>
</comment>
<sequence>MKKRKMGDKPFFIEALVAIKSNVVYRNGEEIFRRDHIQEPDAFIKEFFKNLKVKYPKFHKMDVLSKLGFLASEVLLKDKYVSPDTALIFSNSASSMETDRQYRASMEDFPSPSLFVYTLPNIVLGEISIRHRLQSENAFFVSEKFNPHLIHTYTTGLLKNEMSPAAVCGWLDLKNKEYDVFLILISENGKIPFTEENLQKTYYFDNE</sequence>
<name>A0ABU3D740_9FLAO</name>
<gene>
    <name evidence="1" type="ORF">RM539_12175</name>
</gene>
<proteinExistence type="predicted"/>
<dbReference type="RefSeq" id="WP_311503674.1">
    <property type="nucleotide sequence ID" value="NZ_JAVRHK010000008.1"/>
</dbReference>
<reference evidence="1 2" key="1">
    <citation type="submission" date="2023-09" db="EMBL/GenBank/DDBJ databases">
        <authorList>
            <person name="Rey-Velasco X."/>
        </authorList>
    </citation>
    <scope>NUCLEOTIDE SEQUENCE [LARGE SCALE GENOMIC DNA]</scope>
    <source>
        <strain evidence="1 2">F117</strain>
    </source>
</reference>
<protein>
    <recommendedName>
        <fullName evidence="3">3-oxoacyl-ACP synthase</fullName>
    </recommendedName>
</protein>